<feature type="domain" description="4Fe-4S ferredoxin-type" evidence="12">
    <location>
        <begin position="102"/>
        <end position="131"/>
    </location>
</feature>
<keyword evidence="9" id="KW-0520">NAD</keyword>
<dbReference type="GO" id="GO:0016651">
    <property type="term" value="F:oxidoreductase activity, acting on NAD(P)H"/>
    <property type="evidence" value="ECO:0007669"/>
    <property type="project" value="InterPro"/>
</dbReference>
<sequence>MSNFSEYIQGYVQGVKSLLIGMRTSMKVFCQKPVTEQYPENRHTTLHIPERHRARLVMVHDEENHHHCVACGICQMACPNDTIKVVSETYEDEDGKKKKRLVRYEYDLGACMFCQLCVNACPHDAIRFSNDFENAVFQREKLYMVLNNEGSSCAPKK</sequence>
<name>A0A9E2L5V1_9BACT</name>
<dbReference type="Pfam" id="PF12838">
    <property type="entry name" value="Fer4_7"/>
    <property type="match status" value="1"/>
</dbReference>
<dbReference type="GO" id="GO:0046872">
    <property type="term" value="F:metal ion binding"/>
    <property type="evidence" value="ECO:0007669"/>
    <property type="project" value="UniProtKB-KW"/>
</dbReference>
<keyword evidence="10" id="KW-0830">Ubiquinone</keyword>
<keyword evidence="2" id="KW-0004">4Fe-4S</keyword>
<evidence type="ECO:0000256" key="7">
    <source>
        <dbReference type="ARBA" id="ARBA00023004"/>
    </source>
</evidence>
<dbReference type="InterPro" id="IPR017896">
    <property type="entry name" value="4Fe4S_Fe-S-bd"/>
</dbReference>
<evidence type="ECO:0000256" key="6">
    <source>
        <dbReference type="ARBA" id="ARBA00022967"/>
    </source>
</evidence>
<proteinExistence type="predicted"/>
<keyword evidence="6" id="KW-1278">Translocase</keyword>
<dbReference type="GO" id="GO:0016020">
    <property type="term" value="C:membrane"/>
    <property type="evidence" value="ECO:0007669"/>
    <property type="project" value="InterPro"/>
</dbReference>
<dbReference type="GO" id="GO:0048038">
    <property type="term" value="F:quinone binding"/>
    <property type="evidence" value="ECO:0007669"/>
    <property type="project" value="UniProtKB-KW"/>
</dbReference>
<evidence type="ECO:0000256" key="3">
    <source>
        <dbReference type="ARBA" id="ARBA00022719"/>
    </source>
</evidence>
<reference evidence="13" key="2">
    <citation type="submission" date="2021-04" db="EMBL/GenBank/DDBJ databases">
        <authorList>
            <person name="Gilroy R."/>
        </authorList>
    </citation>
    <scope>NUCLEOTIDE SEQUENCE</scope>
    <source>
        <strain evidence="13">G3-2149</strain>
    </source>
</reference>
<evidence type="ECO:0000256" key="8">
    <source>
        <dbReference type="ARBA" id="ARBA00023014"/>
    </source>
</evidence>
<evidence type="ECO:0000259" key="12">
    <source>
        <dbReference type="PROSITE" id="PS51379"/>
    </source>
</evidence>
<keyword evidence="8" id="KW-0411">Iron-sulfur</keyword>
<evidence type="ECO:0000256" key="11">
    <source>
        <dbReference type="ARBA" id="ARBA00023136"/>
    </source>
</evidence>
<dbReference type="PROSITE" id="PS00198">
    <property type="entry name" value="4FE4S_FER_1"/>
    <property type="match status" value="2"/>
</dbReference>
<dbReference type="PANTHER" id="PTHR10849:SF24">
    <property type="entry name" value="NADH-QUINONE OXIDOREDUCTASE SUBUNIT I 2"/>
    <property type="match status" value="1"/>
</dbReference>
<dbReference type="EMBL" id="JAHLFU010000039">
    <property type="protein sequence ID" value="MBU3852659.1"/>
    <property type="molecule type" value="Genomic_DNA"/>
</dbReference>
<gene>
    <name evidence="13" type="ORF">H9789_02290</name>
</gene>
<evidence type="ECO:0000256" key="9">
    <source>
        <dbReference type="ARBA" id="ARBA00023027"/>
    </source>
</evidence>
<keyword evidence="7" id="KW-0408">Iron</keyword>
<accession>A0A9E2L5V1</accession>
<dbReference type="SUPFAM" id="SSF54862">
    <property type="entry name" value="4Fe-4S ferredoxins"/>
    <property type="match status" value="1"/>
</dbReference>
<keyword evidence="11" id="KW-0472">Membrane</keyword>
<dbReference type="Proteomes" id="UP000823865">
    <property type="component" value="Unassembled WGS sequence"/>
</dbReference>
<keyword evidence="1" id="KW-1003">Cell membrane</keyword>
<dbReference type="Gene3D" id="3.30.70.3270">
    <property type="match status" value="1"/>
</dbReference>
<dbReference type="InterPro" id="IPR010226">
    <property type="entry name" value="NADH_quinone_OxRdtase_chainI"/>
</dbReference>
<dbReference type="GO" id="GO:0051539">
    <property type="term" value="F:4 iron, 4 sulfur cluster binding"/>
    <property type="evidence" value="ECO:0007669"/>
    <property type="project" value="UniProtKB-KW"/>
</dbReference>
<protein>
    <submittedName>
        <fullName evidence="13">4Fe-4S dicluster domain-containing protein</fullName>
    </submittedName>
</protein>
<keyword evidence="5" id="KW-0677">Repeat</keyword>
<keyword evidence="3" id="KW-0874">Quinone</keyword>
<evidence type="ECO:0000256" key="5">
    <source>
        <dbReference type="ARBA" id="ARBA00022737"/>
    </source>
</evidence>
<evidence type="ECO:0000313" key="14">
    <source>
        <dbReference type="Proteomes" id="UP000823865"/>
    </source>
</evidence>
<dbReference type="PANTHER" id="PTHR10849">
    <property type="entry name" value="NADH DEHYDROGENASE UBIQUINONE IRON-SULFUR PROTEIN 8, MITOCHONDRIAL"/>
    <property type="match status" value="1"/>
</dbReference>
<dbReference type="InterPro" id="IPR017900">
    <property type="entry name" value="4Fe4S_Fe_S_CS"/>
</dbReference>
<reference evidence="13" key="1">
    <citation type="journal article" date="2021" name="PeerJ">
        <title>Extensive microbial diversity within the chicken gut microbiome revealed by metagenomics and culture.</title>
        <authorList>
            <person name="Gilroy R."/>
            <person name="Ravi A."/>
            <person name="Getino M."/>
            <person name="Pursley I."/>
            <person name="Horton D.L."/>
            <person name="Alikhan N.F."/>
            <person name="Baker D."/>
            <person name="Gharbi K."/>
            <person name="Hall N."/>
            <person name="Watson M."/>
            <person name="Adriaenssens E.M."/>
            <person name="Foster-Nyarko E."/>
            <person name="Jarju S."/>
            <person name="Secka A."/>
            <person name="Antonio M."/>
            <person name="Oren A."/>
            <person name="Chaudhuri R.R."/>
            <person name="La Ragione R."/>
            <person name="Hildebrand F."/>
            <person name="Pallen M.J."/>
        </authorList>
    </citation>
    <scope>NUCLEOTIDE SEQUENCE</scope>
    <source>
        <strain evidence="13">G3-2149</strain>
    </source>
</reference>
<evidence type="ECO:0000256" key="10">
    <source>
        <dbReference type="ARBA" id="ARBA00023075"/>
    </source>
</evidence>
<dbReference type="PROSITE" id="PS51379">
    <property type="entry name" value="4FE4S_FER_2"/>
    <property type="match status" value="2"/>
</dbReference>
<keyword evidence="4" id="KW-0479">Metal-binding</keyword>
<evidence type="ECO:0000256" key="1">
    <source>
        <dbReference type="ARBA" id="ARBA00022475"/>
    </source>
</evidence>
<organism evidence="13 14">
    <name type="scientific">Candidatus Paraprevotella stercoravium</name>
    <dbReference type="NCBI Taxonomy" id="2838725"/>
    <lineage>
        <taxon>Bacteria</taxon>
        <taxon>Pseudomonadati</taxon>
        <taxon>Bacteroidota</taxon>
        <taxon>Bacteroidia</taxon>
        <taxon>Bacteroidales</taxon>
        <taxon>Prevotellaceae</taxon>
        <taxon>Paraprevotella</taxon>
    </lineage>
</organism>
<evidence type="ECO:0000313" key="13">
    <source>
        <dbReference type="EMBL" id="MBU3852659.1"/>
    </source>
</evidence>
<evidence type="ECO:0000256" key="4">
    <source>
        <dbReference type="ARBA" id="ARBA00022723"/>
    </source>
</evidence>
<comment type="caution">
    <text evidence="13">The sequence shown here is derived from an EMBL/GenBank/DDBJ whole genome shotgun (WGS) entry which is preliminary data.</text>
</comment>
<dbReference type="AlphaFoldDB" id="A0A9E2L5V1"/>
<feature type="domain" description="4Fe-4S ferredoxin-type" evidence="12">
    <location>
        <begin position="56"/>
        <end position="88"/>
    </location>
</feature>
<evidence type="ECO:0000256" key="2">
    <source>
        <dbReference type="ARBA" id="ARBA00022485"/>
    </source>
</evidence>